<accession>A0A7K3WLP8</accession>
<dbReference type="AlphaFoldDB" id="A0A7K3WLP8"/>
<sequence length="104" mass="11678">MTIQFNTDNNITGSEEFQEKISERLTHSLKKYGDKITRLEVHISDENGSKFGENDKRCMLEARVADLRPVAVTSFDNTIDQSVAGAISKLTALLDTTFGKMEKH</sequence>
<dbReference type="SUPFAM" id="SSF69754">
    <property type="entry name" value="Ribosome binding protein Y (YfiA homologue)"/>
    <property type="match status" value="1"/>
</dbReference>
<dbReference type="Proteomes" id="UP000486602">
    <property type="component" value="Unassembled WGS sequence"/>
</dbReference>
<keyword evidence="2" id="KW-1185">Reference proteome</keyword>
<reference evidence="1 2" key="1">
    <citation type="submission" date="2020-02" db="EMBL/GenBank/DDBJ databases">
        <title>Out from the shadows clarifying the taxonomy of the family Cryomorphaceae and related taxa by utilizing the GTDB taxonomic framework.</title>
        <authorList>
            <person name="Bowman J.P."/>
        </authorList>
    </citation>
    <scope>NUCLEOTIDE SEQUENCE [LARGE SCALE GENOMIC DNA]</scope>
    <source>
        <strain evidence="1 2">QSSC 1-22</strain>
    </source>
</reference>
<gene>
    <name evidence="1" type="ORF">G3O08_03505</name>
</gene>
<organism evidence="1 2">
    <name type="scientific">Cryomorpha ignava</name>
    <dbReference type="NCBI Taxonomy" id="101383"/>
    <lineage>
        <taxon>Bacteria</taxon>
        <taxon>Pseudomonadati</taxon>
        <taxon>Bacteroidota</taxon>
        <taxon>Flavobacteriia</taxon>
        <taxon>Flavobacteriales</taxon>
        <taxon>Cryomorphaceae</taxon>
        <taxon>Cryomorpha</taxon>
    </lineage>
</organism>
<dbReference type="RefSeq" id="WP_163283293.1">
    <property type="nucleotide sequence ID" value="NZ_JAAGVY010000003.1"/>
</dbReference>
<proteinExistence type="predicted"/>
<evidence type="ECO:0000313" key="1">
    <source>
        <dbReference type="EMBL" id="NEN22569.1"/>
    </source>
</evidence>
<name>A0A7K3WLP8_9FLAO</name>
<dbReference type="InterPro" id="IPR036567">
    <property type="entry name" value="RHF-like"/>
</dbReference>
<evidence type="ECO:0000313" key="2">
    <source>
        <dbReference type="Proteomes" id="UP000486602"/>
    </source>
</evidence>
<dbReference type="Gene3D" id="3.30.160.100">
    <property type="entry name" value="Ribosome hibernation promotion factor-like"/>
    <property type="match status" value="1"/>
</dbReference>
<dbReference type="InterPro" id="IPR003489">
    <property type="entry name" value="RHF/RaiA"/>
</dbReference>
<dbReference type="Pfam" id="PF02482">
    <property type="entry name" value="Ribosomal_S30AE"/>
    <property type="match status" value="1"/>
</dbReference>
<comment type="caution">
    <text evidence="1">The sequence shown here is derived from an EMBL/GenBank/DDBJ whole genome shotgun (WGS) entry which is preliminary data.</text>
</comment>
<protein>
    <submittedName>
        <fullName evidence="1">HPF/RaiA family ribosome-associated protein</fullName>
    </submittedName>
</protein>
<dbReference type="EMBL" id="JAAGVY010000003">
    <property type="protein sequence ID" value="NEN22569.1"/>
    <property type="molecule type" value="Genomic_DNA"/>
</dbReference>